<dbReference type="SUPFAM" id="SSF52172">
    <property type="entry name" value="CheY-like"/>
    <property type="match status" value="1"/>
</dbReference>
<proteinExistence type="predicted"/>
<dbReference type="RefSeq" id="WP_354463243.1">
    <property type="nucleotide sequence ID" value="NZ_JBEWSZ010000003.1"/>
</dbReference>
<dbReference type="Proteomes" id="UP001548832">
    <property type="component" value="Unassembled WGS sequence"/>
</dbReference>
<protein>
    <submittedName>
        <fullName evidence="2">ANTAR domain-containing protein</fullName>
    </submittedName>
</protein>
<dbReference type="EMBL" id="JBEWSZ010000003">
    <property type="protein sequence ID" value="MET2831125.1"/>
    <property type="molecule type" value="Genomic_DNA"/>
</dbReference>
<comment type="caution">
    <text evidence="2">The sequence shown here is derived from an EMBL/GenBank/DDBJ whole genome shotgun (WGS) entry which is preliminary data.</text>
</comment>
<evidence type="ECO:0000259" key="1">
    <source>
        <dbReference type="Pfam" id="PF21332"/>
    </source>
</evidence>
<name>A0ABV2DLZ6_9HYPH</name>
<dbReference type="InterPro" id="IPR049021">
    <property type="entry name" value="AmiR_N"/>
</dbReference>
<gene>
    <name evidence="2" type="ORF">ABVQ20_29540</name>
</gene>
<dbReference type="Gene3D" id="3.40.50.2300">
    <property type="match status" value="1"/>
</dbReference>
<dbReference type="Pfam" id="PF21332">
    <property type="entry name" value="AmiR_N"/>
    <property type="match status" value="1"/>
</dbReference>
<dbReference type="InterPro" id="IPR011006">
    <property type="entry name" value="CheY-like_superfamily"/>
</dbReference>
<feature type="domain" description="AmiR N-terminal" evidence="1">
    <location>
        <begin position="14"/>
        <end position="118"/>
    </location>
</feature>
<evidence type="ECO:0000313" key="2">
    <source>
        <dbReference type="EMBL" id="MET2831125.1"/>
    </source>
</evidence>
<keyword evidence="3" id="KW-1185">Reference proteome</keyword>
<organism evidence="2 3">
    <name type="scientific">Mesorhizobium shangrilense</name>
    <dbReference type="NCBI Taxonomy" id="460060"/>
    <lineage>
        <taxon>Bacteria</taxon>
        <taxon>Pseudomonadati</taxon>
        <taxon>Pseudomonadota</taxon>
        <taxon>Alphaproteobacteria</taxon>
        <taxon>Hyphomicrobiales</taxon>
        <taxon>Phyllobacteriaceae</taxon>
        <taxon>Mesorhizobium</taxon>
    </lineage>
</organism>
<evidence type="ECO:0000313" key="3">
    <source>
        <dbReference type="Proteomes" id="UP001548832"/>
    </source>
</evidence>
<accession>A0ABV2DLZ6</accession>
<reference evidence="2 3" key="1">
    <citation type="submission" date="2024-06" db="EMBL/GenBank/DDBJ databases">
        <authorList>
            <person name="Kim D.-U."/>
        </authorList>
    </citation>
    <scope>NUCLEOTIDE SEQUENCE [LARGE SCALE GENOMIC DNA]</scope>
    <source>
        <strain evidence="2 3">KACC15460</strain>
    </source>
</reference>
<sequence length="176" mass="19870">MAGGSPDQFSRITITLVGELDEQGHFLLRELQRTRARVNHRWPIPEHIGEDTDIVLCQFVPDLSRRYTWMPGEANAAGIALLPQNGLYDMRPLEAALPDAVLHRAYLPHAVLTALSIAWDHFSFCRRQRVRIARLDETIRSLRDIERAKHLIMADNLRPLGAICSTRTAPSGTTGR</sequence>